<reference evidence="9" key="1">
    <citation type="submission" date="2020-02" db="EMBL/GenBank/DDBJ databases">
        <authorList>
            <person name="Palmer J.M."/>
        </authorList>
    </citation>
    <scope>NUCLEOTIDE SEQUENCE</scope>
    <source>
        <strain evidence="9">EPUS1.4</strain>
        <tissue evidence="9">Thallus</tissue>
    </source>
</reference>
<evidence type="ECO:0000313" key="9">
    <source>
        <dbReference type="EMBL" id="KAF7509350.1"/>
    </source>
</evidence>
<dbReference type="InterPro" id="IPR029058">
    <property type="entry name" value="AB_hydrolase_fold"/>
</dbReference>
<dbReference type="PANTHER" id="PTHR11247:SF8">
    <property type="entry name" value="PALMITOYL-PROTEIN THIOESTERASE 1"/>
    <property type="match status" value="1"/>
</dbReference>
<protein>
    <recommendedName>
        <fullName evidence="3">Palmitoyl-protein thioesterase 1</fullName>
        <ecNumber evidence="2">3.1.2.22</ecNumber>
    </recommendedName>
    <alternativeName>
        <fullName evidence="8">Palmitoyl-protein hydrolase 1</fullName>
    </alternativeName>
</protein>
<evidence type="ECO:0000256" key="8">
    <source>
        <dbReference type="ARBA" id="ARBA00031934"/>
    </source>
</evidence>
<organism evidence="9 10">
    <name type="scientific">Endocarpon pusillum</name>
    <dbReference type="NCBI Taxonomy" id="364733"/>
    <lineage>
        <taxon>Eukaryota</taxon>
        <taxon>Fungi</taxon>
        <taxon>Dikarya</taxon>
        <taxon>Ascomycota</taxon>
        <taxon>Pezizomycotina</taxon>
        <taxon>Eurotiomycetes</taxon>
        <taxon>Chaetothyriomycetidae</taxon>
        <taxon>Verrucariales</taxon>
        <taxon>Verrucariaceae</taxon>
        <taxon>Endocarpon</taxon>
    </lineage>
</organism>
<dbReference type="SUPFAM" id="SSF53474">
    <property type="entry name" value="alpha/beta-Hydrolases"/>
    <property type="match status" value="1"/>
</dbReference>
<proteinExistence type="inferred from homology"/>
<comment type="similarity">
    <text evidence="1">Belongs to the palmitoyl-protein thioesterase family.</text>
</comment>
<keyword evidence="10" id="KW-1185">Reference proteome</keyword>
<dbReference type="FunFam" id="3.40.50.1820:FF:000107">
    <property type="entry name" value="Palmitoyl-protein thioesterase 1"/>
    <property type="match status" value="1"/>
</dbReference>
<evidence type="ECO:0000256" key="1">
    <source>
        <dbReference type="ARBA" id="ARBA00010758"/>
    </source>
</evidence>
<evidence type="ECO:0000256" key="7">
    <source>
        <dbReference type="ARBA" id="ARBA00023180"/>
    </source>
</evidence>
<gene>
    <name evidence="9" type="ORF">GJ744_008073</name>
</gene>
<keyword evidence="7" id="KW-0325">Glycoprotein</keyword>
<evidence type="ECO:0000256" key="5">
    <source>
        <dbReference type="ARBA" id="ARBA00022801"/>
    </source>
</evidence>
<dbReference type="GO" id="GO:0008474">
    <property type="term" value="F:palmitoyl-(protein) hydrolase activity"/>
    <property type="evidence" value="ECO:0007669"/>
    <property type="project" value="UniProtKB-EC"/>
</dbReference>
<dbReference type="EMBL" id="JAACFV010000042">
    <property type="protein sequence ID" value="KAF7509350.1"/>
    <property type="molecule type" value="Genomic_DNA"/>
</dbReference>
<accession>A0A8H7E5L3</accession>
<dbReference type="Gene3D" id="3.40.50.1820">
    <property type="entry name" value="alpha/beta hydrolase"/>
    <property type="match status" value="1"/>
</dbReference>
<dbReference type="InterPro" id="IPR002472">
    <property type="entry name" value="Palm_thioest"/>
</dbReference>
<sequence>MWSITSHVIISPESNKPAMISIYQQSLLALLAFSPFLTSAVVILPEAFSNLEIPSSHRPAQRPISAQSPSSTITPLPLVIWHGLGDSFDADGIKAAVSIAEAINEGTYVKIVQLGKDGTADRSATFFGNVTEQIEQVCHQLASDNILRTAPAINALGFSQGGQFLRAYVERCNFPPVRNLVTFGSQHNGISDFQGCASAFDLICQAANGLLKLGTWSEFVQSRLVPAQYFRDPEDLPHYLQSSNFLADVNNERALKNKTYADNIASLNKFVMYMFADDTTVIPKQSAWFAEYNKTSEVVTPLAERLMYKEDWIGLRRLADKGGLVFDLLKGEHMRFSDKDLKRVLREYFGPVRIDEDGNIWDDVDSGRSPQDEL</sequence>
<evidence type="ECO:0000256" key="4">
    <source>
        <dbReference type="ARBA" id="ARBA00022729"/>
    </source>
</evidence>
<dbReference type="EC" id="3.1.2.22" evidence="2"/>
<comment type="caution">
    <text evidence="9">The sequence shown here is derived from an EMBL/GenBank/DDBJ whole genome shotgun (WGS) entry which is preliminary data.</text>
</comment>
<dbReference type="Pfam" id="PF02089">
    <property type="entry name" value="Palm_thioest"/>
    <property type="match status" value="1"/>
</dbReference>
<dbReference type="Proteomes" id="UP000606974">
    <property type="component" value="Unassembled WGS sequence"/>
</dbReference>
<evidence type="ECO:0000313" key="10">
    <source>
        <dbReference type="Proteomes" id="UP000606974"/>
    </source>
</evidence>
<dbReference type="PRINTS" id="PR00414">
    <property type="entry name" value="PPTHIESTRASE"/>
</dbReference>
<evidence type="ECO:0000256" key="2">
    <source>
        <dbReference type="ARBA" id="ARBA00012423"/>
    </source>
</evidence>
<dbReference type="OrthoDB" id="10263094at2759"/>
<keyword evidence="4" id="KW-0732">Signal</keyword>
<evidence type="ECO:0000256" key="6">
    <source>
        <dbReference type="ARBA" id="ARBA00023157"/>
    </source>
</evidence>
<dbReference type="AlphaFoldDB" id="A0A8H7E5L3"/>
<keyword evidence="5" id="KW-0378">Hydrolase</keyword>
<name>A0A8H7E5L3_9EURO</name>
<evidence type="ECO:0000256" key="3">
    <source>
        <dbReference type="ARBA" id="ARBA00014212"/>
    </source>
</evidence>
<keyword evidence="6" id="KW-1015">Disulfide bond</keyword>
<dbReference type="PANTHER" id="PTHR11247">
    <property type="entry name" value="PALMITOYL-PROTEIN THIOESTERASE/DOLICHYLDIPHOSPHATASE 1"/>
    <property type="match status" value="1"/>
</dbReference>